<dbReference type="RefSeq" id="WP_343334177.1">
    <property type="nucleotide sequence ID" value="NZ_JAPOHD010000029.1"/>
</dbReference>
<dbReference type="InterPro" id="IPR014284">
    <property type="entry name" value="RNA_pol_sigma-70_dom"/>
</dbReference>
<feature type="domain" description="RNA polymerase sigma factor 70 region 4 type 2" evidence="6">
    <location>
        <begin position="123"/>
        <end position="174"/>
    </location>
</feature>
<dbReference type="SUPFAM" id="SSF88659">
    <property type="entry name" value="Sigma3 and sigma4 domains of RNA polymerase sigma factors"/>
    <property type="match status" value="1"/>
</dbReference>
<protein>
    <submittedName>
        <fullName evidence="7">RNA polymerase sigma-70 factor</fullName>
    </submittedName>
</protein>
<evidence type="ECO:0000259" key="5">
    <source>
        <dbReference type="Pfam" id="PF04542"/>
    </source>
</evidence>
<dbReference type="GO" id="GO:0006352">
    <property type="term" value="P:DNA-templated transcription initiation"/>
    <property type="evidence" value="ECO:0007669"/>
    <property type="project" value="InterPro"/>
</dbReference>
<dbReference type="InterPro" id="IPR014327">
    <property type="entry name" value="RNA_pol_sigma70_bacteroid"/>
</dbReference>
<dbReference type="GO" id="GO:0016987">
    <property type="term" value="F:sigma factor activity"/>
    <property type="evidence" value="ECO:0007669"/>
    <property type="project" value="UniProtKB-KW"/>
</dbReference>
<dbReference type="Proteomes" id="UP001145087">
    <property type="component" value="Unassembled WGS sequence"/>
</dbReference>
<dbReference type="PANTHER" id="PTHR43133">
    <property type="entry name" value="RNA POLYMERASE ECF-TYPE SIGMA FACTO"/>
    <property type="match status" value="1"/>
</dbReference>
<keyword evidence="8" id="KW-1185">Reference proteome</keyword>
<evidence type="ECO:0000256" key="4">
    <source>
        <dbReference type="ARBA" id="ARBA00023163"/>
    </source>
</evidence>
<dbReference type="InterPro" id="IPR007627">
    <property type="entry name" value="RNA_pol_sigma70_r2"/>
</dbReference>
<evidence type="ECO:0000256" key="3">
    <source>
        <dbReference type="ARBA" id="ARBA00023082"/>
    </source>
</evidence>
<accession>A0A9X3F7C5</accession>
<dbReference type="InterPro" id="IPR013325">
    <property type="entry name" value="RNA_pol_sigma_r2"/>
</dbReference>
<comment type="similarity">
    <text evidence="1">Belongs to the sigma-70 factor family. ECF subfamily.</text>
</comment>
<feature type="domain" description="RNA polymerase sigma-70 region 2" evidence="5">
    <location>
        <begin position="21"/>
        <end position="87"/>
    </location>
</feature>
<evidence type="ECO:0000259" key="6">
    <source>
        <dbReference type="Pfam" id="PF08281"/>
    </source>
</evidence>
<sequence>MDEYNLIDGIKKGNENAYRDLYSKYYISLCYHAQKIVSDKDQAEEIVQLTFLKLWENRKKITITSSVHAYLYKAVLNSSLNFIKSKSARLDKRNVQLDNLNDYMAISQDNGYSIYIATELSSKIEDAINELPEKCRQIFEISRFEGKSYDEIASYLGISKNTVQKQISIALQKLKQSLKDYVLVLFTIPIVKK</sequence>
<keyword evidence="2" id="KW-0805">Transcription regulation</keyword>
<evidence type="ECO:0000313" key="8">
    <source>
        <dbReference type="Proteomes" id="UP001145087"/>
    </source>
</evidence>
<dbReference type="NCBIfam" id="TIGR02937">
    <property type="entry name" value="sigma70-ECF"/>
    <property type="match status" value="1"/>
</dbReference>
<dbReference type="InterPro" id="IPR039425">
    <property type="entry name" value="RNA_pol_sigma-70-like"/>
</dbReference>
<reference evidence="7" key="1">
    <citation type="submission" date="2022-11" db="EMBL/GenBank/DDBJ databases">
        <title>Marilongibacter aestuarii gen. nov., sp. nov., isolated from tidal flat sediment.</title>
        <authorList>
            <person name="Jiayan W."/>
        </authorList>
    </citation>
    <scope>NUCLEOTIDE SEQUENCE</scope>
    <source>
        <strain evidence="7">Z1-6</strain>
    </source>
</reference>
<dbReference type="SUPFAM" id="SSF88946">
    <property type="entry name" value="Sigma2 domain of RNA polymerase sigma factors"/>
    <property type="match status" value="1"/>
</dbReference>
<dbReference type="CDD" id="cd06171">
    <property type="entry name" value="Sigma70_r4"/>
    <property type="match status" value="1"/>
</dbReference>
<dbReference type="InterPro" id="IPR036388">
    <property type="entry name" value="WH-like_DNA-bd_sf"/>
</dbReference>
<dbReference type="InterPro" id="IPR013324">
    <property type="entry name" value="RNA_pol_sigma_r3/r4-like"/>
</dbReference>
<dbReference type="InterPro" id="IPR013249">
    <property type="entry name" value="RNA_pol_sigma70_r4_t2"/>
</dbReference>
<dbReference type="NCBIfam" id="TIGR02985">
    <property type="entry name" value="Sig70_bacteroi1"/>
    <property type="match status" value="1"/>
</dbReference>
<dbReference type="Gene3D" id="1.10.1740.10">
    <property type="match status" value="1"/>
</dbReference>
<evidence type="ECO:0000256" key="1">
    <source>
        <dbReference type="ARBA" id="ARBA00010641"/>
    </source>
</evidence>
<proteinExistence type="inferred from homology"/>
<dbReference type="Pfam" id="PF04542">
    <property type="entry name" value="Sigma70_r2"/>
    <property type="match status" value="1"/>
</dbReference>
<evidence type="ECO:0000256" key="2">
    <source>
        <dbReference type="ARBA" id="ARBA00023015"/>
    </source>
</evidence>
<keyword evidence="3" id="KW-0731">Sigma factor</keyword>
<dbReference type="AlphaFoldDB" id="A0A9X3F7C5"/>
<evidence type="ECO:0000313" key="7">
    <source>
        <dbReference type="EMBL" id="MCY1721848.1"/>
    </source>
</evidence>
<name>A0A9X3F7C5_9BACT</name>
<dbReference type="GO" id="GO:0003677">
    <property type="term" value="F:DNA binding"/>
    <property type="evidence" value="ECO:0007669"/>
    <property type="project" value="InterPro"/>
</dbReference>
<organism evidence="7 8">
    <name type="scientific">Draconibacterium aestuarii</name>
    <dbReference type="NCBI Taxonomy" id="2998507"/>
    <lineage>
        <taxon>Bacteria</taxon>
        <taxon>Pseudomonadati</taxon>
        <taxon>Bacteroidota</taxon>
        <taxon>Bacteroidia</taxon>
        <taxon>Marinilabiliales</taxon>
        <taxon>Prolixibacteraceae</taxon>
        <taxon>Draconibacterium</taxon>
    </lineage>
</organism>
<comment type="caution">
    <text evidence="7">The sequence shown here is derived from an EMBL/GenBank/DDBJ whole genome shotgun (WGS) entry which is preliminary data.</text>
</comment>
<dbReference type="Pfam" id="PF08281">
    <property type="entry name" value="Sigma70_r4_2"/>
    <property type="match status" value="1"/>
</dbReference>
<gene>
    <name evidence="7" type="ORF">OU798_15950</name>
</gene>
<dbReference type="EMBL" id="JAPOHD010000029">
    <property type="protein sequence ID" value="MCY1721848.1"/>
    <property type="molecule type" value="Genomic_DNA"/>
</dbReference>
<dbReference type="Gene3D" id="1.10.10.10">
    <property type="entry name" value="Winged helix-like DNA-binding domain superfamily/Winged helix DNA-binding domain"/>
    <property type="match status" value="1"/>
</dbReference>
<dbReference type="PANTHER" id="PTHR43133:SF46">
    <property type="entry name" value="RNA POLYMERASE SIGMA-70 FACTOR ECF SUBFAMILY"/>
    <property type="match status" value="1"/>
</dbReference>
<keyword evidence="4" id="KW-0804">Transcription</keyword>